<gene>
    <name evidence="1" type="ordered locus">Runsl_1132</name>
</gene>
<dbReference type="SUPFAM" id="SSF50969">
    <property type="entry name" value="YVTN repeat-like/Quinoprotein amine dehydrogenase"/>
    <property type="match status" value="1"/>
</dbReference>
<reference evidence="1 2" key="2">
    <citation type="journal article" date="2012" name="Stand. Genomic Sci.">
        <title>Complete genome sequence of the aquatic bacterium Runella slithyformis type strain (LSU 4(T)).</title>
        <authorList>
            <person name="Copeland A."/>
            <person name="Zhang X."/>
            <person name="Misra M."/>
            <person name="Lapidus A."/>
            <person name="Nolan M."/>
            <person name="Lucas S."/>
            <person name="Deshpande S."/>
            <person name="Cheng J.F."/>
            <person name="Tapia R."/>
            <person name="Goodwin L.A."/>
            <person name="Pitluck S."/>
            <person name="Liolios K."/>
            <person name="Pagani I."/>
            <person name="Ivanova N."/>
            <person name="Mikhailova N."/>
            <person name="Pati A."/>
            <person name="Chen A."/>
            <person name="Palaniappan K."/>
            <person name="Land M."/>
            <person name="Hauser L."/>
            <person name="Pan C."/>
            <person name="Jeffries C.D."/>
            <person name="Detter J.C."/>
            <person name="Brambilla E.M."/>
            <person name="Rohde M."/>
            <person name="Djao O.D."/>
            <person name="Goker M."/>
            <person name="Sikorski J."/>
            <person name="Tindall B.J."/>
            <person name="Woyke T."/>
            <person name="Bristow J."/>
            <person name="Eisen J.A."/>
            <person name="Markowitz V."/>
            <person name="Hugenholtz P."/>
            <person name="Kyrpides N.C."/>
            <person name="Klenk H.P."/>
            <person name="Mavromatis K."/>
        </authorList>
    </citation>
    <scope>NUCLEOTIDE SEQUENCE [LARGE SCALE GENOMIC DNA]</scope>
    <source>
        <strain evidence="2">ATCC 29530 / DSM 19594 / LMG 11500 / NCIMB 11436 / LSU 4</strain>
    </source>
</reference>
<reference evidence="2" key="1">
    <citation type="submission" date="2011-06" db="EMBL/GenBank/DDBJ databases">
        <title>The complete genome of chromosome of Runella slithyformis DSM 19594.</title>
        <authorList>
            <consortium name="US DOE Joint Genome Institute (JGI-PGF)"/>
            <person name="Lucas S."/>
            <person name="Han J."/>
            <person name="Lapidus A."/>
            <person name="Bruce D."/>
            <person name="Goodwin L."/>
            <person name="Pitluck S."/>
            <person name="Peters L."/>
            <person name="Kyrpides N."/>
            <person name="Mavromatis K."/>
            <person name="Ivanova N."/>
            <person name="Ovchinnikova G."/>
            <person name="Zhang X."/>
            <person name="Misra M."/>
            <person name="Detter J.C."/>
            <person name="Tapia R."/>
            <person name="Han C."/>
            <person name="Land M."/>
            <person name="Hauser L."/>
            <person name="Markowitz V."/>
            <person name="Cheng J.-F."/>
            <person name="Hugenholtz P."/>
            <person name="Woyke T."/>
            <person name="Wu D."/>
            <person name="Tindall B."/>
            <person name="Faehrich R."/>
            <person name="Brambilla E."/>
            <person name="Klenk H.-P."/>
            <person name="Eisen J.A."/>
        </authorList>
    </citation>
    <scope>NUCLEOTIDE SEQUENCE [LARGE SCALE GENOMIC DNA]</scope>
    <source>
        <strain evidence="2">ATCC 29530 / DSM 19594 / LMG 11500 / NCIMB 11436 / LSU 4</strain>
    </source>
</reference>
<name>A0A7U4E4I5_RUNSL</name>
<proteinExistence type="predicted"/>
<dbReference type="InterPro" id="IPR011044">
    <property type="entry name" value="Quino_amine_DH_bsu"/>
</dbReference>
<accession>A0A7U4E4I5</accession>
<evidence type="ECO:0008006" key="3">
    <source>
        <dbReference type="Google" id="ProtNLM"/>
    </source>
</evidence>
<dbReference type="RefSeq" id="WP_013926880.1">
    <property type="nucleotide sequence ID" value="NC_015703.1"/>
</dbReference>
<evidence type="ECO:0000313" key="2">
    <source>
        <dbReference type="Proteomes" id="UP000000493"/>
    </source>
</evidence>
<dbReference type="Proteomes" id="UP000000493">
    <property type="component" value="Chromosome"/>
</dbReference>
<dbReference type="KEGG" id="rsi:Runsl_1132"/>
<protein>
    <recommendedName>
        <fullName evidence="3">SMP-30/Gluconolactonase/LRE-like region domain-containing protein</fullName>
    </recommendedName>
</protein>
<evidence type="ECO:0000313" key="1">
    <source>
        <dbReference type="EMBL" id="AEI47561.1"/>
    </source>
</evidence>
<keyword evidence="2" id="KW-1185">Reference proteome</keyword>
<dbReference type="EMBL" id="CP002859">
    <property type="protein sequence ID" value="AEI47561.1"/>
    <property type="molecule type" value="Genomic_DNA"/>
</dbReference>
<dbReference type="AlphaFoldDB" id="A0A7U4E4I5"/>
<organism evidence="1 2">
    <name type="scientific">Runella slithyformis (strain ATCC 29530 / DSM 19594 / LMG 11500 / NCIMB 11436 / LSU 4)</name>
    <dbReference type="NCBI Taxonomy" id="761193"/>
    <lineage>
        <taxon>Bacteria</taxon>
        <taxon>Pseudomonadati</taxon>
        <taxon>Bacteroidota</taxon>
        <taxon>Cytophagia</taxon>
        <taxon>Cytophagales</taxon>
        <taxon>Spirosomataceae</taxon>
        <taxon>Runella</taxon>
    </lineage>
</organism>
<sequence length="284" mass="32260">MQKLIWWAFTVRVALCNCYNEKKNVGFVNGNSVYEMVKIGQLPPELRETSGLALGREARTFWTHNDGDNPAELYEVTDEGKVKMVLKLPQFKNIDWEDLAQDTKGNLYISDLGNNANLRKDLVIHKINPKELTKYEAIRVAYADQKAFPPPPAERNFDCEATVWYQNRLYLFSKNRSTSNRLVKMYSVPDSAGTYTASPIDSVYSKAMVTSADVSPDGKTLALLTYGKILFFDVSKGMNFKKPLYCLKFAQGQTEAIVFINNDDFILTNEEKGEMFLGSKRNIP</sequence>